<evidence type="ECO:0000256" key="1">
    <source>
        <dbReference type="ARBA" id="ARBA00002660"/>
    </source>
</evidence>
<evidence type="ECO:0000313" key="12">
    <source>
        <dbReference type="Proteomes" id="UP001367676"/>
    </source>
</evidence>
<dbReference type="EMBL" id="JBBCAQ010000034">
    <property type="protein sequence ID" value="KAK7579739.1"/>
    <property type="molecule type" value="Genomic_DNA"/>
</dbReference>
<dbReference type="InterPro" id="IPR001849">
    <property type="entry name" value="PH_domain"/>
</dbReference>
<dbReference type="InterPro" id="IPR042561">
    <property type="entry name" value="Exo84_C_1"/>
</dbReference>
<evidence type="ECO:0000256" key="8">
    <source>
        <dbReference type="ARBA" id="ARBA00022927"/>
    </source>
</evidence>
<comment type="similarity">
    <text evidence="4">Belongs to the EXO84 family.</text>
</comment>
<dbReference type="SMART" id="SM00233">
    <property type="entry name" value="PH"/>
    <property type="match status" value="1"/>
</dbReference>
<dbReference type="Proteomes" id="UP001367676">
    <property type="component" value="Unassembled WGS sequence"/>
</dbReference>
<dbReference type="Gene3D" id="2.30.29.30">
    <property type="entry name" value="Pleckstrin-homology domain (PH domain)/Phosphotyrosine-binding domain (PTB)"/>
    <property type="match status" value="1"/>
</dbReference>
<proteinExistence type="inferred from homology"/>
<dbReference type="CDD" id="cd01226">
    <property type="entry name" value="PH_RalBD_exo84"/>
    <property type="match status" value="1"/>
</dbReference>
<dbReference type="GO" id="GO:0006893">
    <property type="term" value="P:Golgi to plasma membrane transport"/>
    <property type="evidence" value="ECO:0007669"/>
    <property type="project" value="TreeGrafter"/>
</dbReference>
<evidence type="ECO:0000256" key="2">
    <source>
        <dbReference type="ARBA" id="ARBA00004556"/>
    </source>
</evidence>
<keyword evidence="7" id="KW-0268">Exocytosis</keyword>
<evidence type="ECO:0000313" key="11">
    <source>
        <dbReference type="EMBL" id="KAK7579739.1"/>
    </source>
</evidence>
<sequence length="675" mass="77988">MDELSEQFGSEDFNPDKFVKEISRRCVGGIELLQQRAKIQNLADETNSILKKNVYHNYALFIETAKEISRVEGDMYQLSHLLSEQRSILSTLISTSIFQNQERLPMNDTETSKDEDENTKLRRKQALSDIAEKIEGCINLTENSGRYFLYEGDLTELDAIDNSQIRKLHAYLLSDVLLLTSTITNRRTPARYKLETVYDVNNLAIVNVKDMKNAFKLLAFPDTRVFQASNSQAKKEWLEKFEEAKKLHMTSQSRKRGSISVEPKSPAPNHSFDFSNNPFDEPEDDADDTEEFPDWLLEVAEDLDVLIVERHFEDAYSLIEKTRNYLKESPPSNEILVQDILGKVDVRVKTLTEILTKELEVTPERSYQSDLRPARRAVRLLNTLQKSTQACDMFLKLCSNILKTRLKEVKRETATAVYVRQLSAVFFSNLCDMAKEFQFQAFPNNPYCASSFVVWCTKEVSNFMSQLIRQVFVPQLSIAVLSKCVEHLRFYSEQLTEFGLDITYQIDGQLRTPLNRVLMETKEKLTHSIDEKAADEKWQSTNLKTKSQAEKLISEFNELGIVGVEKHITGDFRLELSNNTLWFARTCAQLMQNSSFIVPNILQDIEQIIYDIITHYIEHVVNALQSGKFNAEKAAIERNIQFLAEDFIPSCEVLYEKYFGMPSMRLRHMRNELKT</sequence>
<feature type="compositionally biased region" description="Acidic residues" evidence="9">
    <location>
        <begin position="280"/>
        <end position="290"/>
    </location>
</feature>
<evidence type="ECO:0000259" key="10">
    <source>
        <dbReference type="PROSITE" id="PS50003"/>
    </source>
</evidence>
<evidence type="ECO:0000256" key="4">
    <source>
        <dbReference type="ARBA" id="ARBA00007210"/>
    </source>
</evidence>
<keyword evidence="8" id="KW-0653">Protein transport</keyword>
<dbReference type="PANTHER" id="PTHR21426:SF12">
    <property type="entry name" value="EXOCYST COMPLEX COMPONENT 8"/>
    <property type="match status" value="1"/>
</dbReference>
<keyword evidence="6" id="KW-0813">Transport</keyword>
<comment type="subcellular location">
    <subcellularLocation>
        <location evidence="3">Cell projection</location>
        <location evidence="3">Growth cone</location>
    </subcellularLocation>
    <subcellularLocation>
        <location evidence="2">Cytoplasm</location>
        <location evidence="2">Perinuclear region</location>
    </subcellularLocation>
</comment>
<dbReference type="SUPFAM" id="SSF50729">
    <property type="entry name" value="PH domain-like"/>
    <property type="match status" value="1"/>
</dbReference>
<feature type="region of interest" description="Disordered" evidence="9">
    <location>
        <begin position="248"/>
        <end position="290"/>
    </location>
</feature>
<comment type="caution">
    <text evidence="11">The sequence shown here is derived from an EMBL/GenBank/DDBJ whole genome shotgun (WGS) entry which is preliminary data.</text>
</comment>
<dbReference type="Gene3D" id="1.20.58.1220">
    <property type="entry name" value="Exo84p, C-terminal helical domain"/>
    <property type="match status" value="1"/>
</dbReference>
<evidence type="ECO:0000256" key="6">
    <source>
        <dbReference type="ARBA" id="ARBA00022448"/>
    </source>
</evidence>
<evidence type="ECO:0000256" key="7">
    <source>
        <dbReference type="ARBA" id="ARBA00022483"/>
    </source>
</evidence>
<dbReference type="AlphaFoldDB" id="A0AAN9TB17"/>
<dbReference type="PROSITE" id="PS50003">
    <property type="entry name" value="PH_DOMAIN"/>
    <property type="match status" value="1"/>
</dbReference>
<evidence type="ECO:0000256" key="3">
    <source>
        <dbReference type="ARBA" id="ARBA00004624"/>
    </source>
</evidence>
<evidence type="ECO:0000256" key="9">
    <source>
        <dbReference type="SAM" id="MobiDB-lite"/>
    </source>
</evidence>
<dbReference type="Pfam" id="PF16528">
    <property type="entry name" value="Exo84_C"/>
    <property type="match status" value="1"/>
</dbReference>
<dbReference type="GO" id="GO:0048471">
    <property type="term" value="C:perinuclear region of cytoplasm"/>
    <property type="evidence" value="ECO:0007669"/>
    <property type="project" value="UniProtKB-SubCell"/>
</dbReference>
<dbReference type="InterPro" id="IPR033961">
    <property type="entry name" value="Exo84"/>
</dbReference>
<dbReference type="InterPro" id="IPR016159">
    <property type="entry name" value="Cullin_repeat-like_dom_sf"/>
</dbReference>
<evidence type="ECO:0000256" key="5">
    <source>
        <dbReference type="ARBA" id="ARBA00017509"/>
    </source>
</evidence>
<dbReference type="GO" id="GO:0030426">
    <property type="term" value="C:growth cone"/>
    <property type="evidence" value="ECO:0007669"/>
    <property type="project" value="UniProtKB-SubCell"/>
</dbReference>
<organism evidence="11 12">
    <name type="scientific">Parthenolecanium corni</name>
    <dbReference type="NCBI Taxonomy" id="536013"/>
    <lineage>
        <taxon>Eukaryota</taxon>
        <taxon>Metazoa</taxon>
        <taxon>Ecdysozoa</taxon>
        <taxon>Arthropoda</taxon>
        <taxon>Hexapoda</taxon>
        <taxon>Insecta</taxon>
        <taxon>Pterygota</taxon>
        <taxon>Neoptera</taxon>
        <taxon>Paraneoptera</taxon>
        <taxon>Hemiptera</taxon>
        <taxon>Sternorrhyncha</taxon>
        <taxon>Coccoidea</taxon>
        <taxon>Coccidae</taxon>
        <taxon>Parthenolecanium</taxon>
    </lineage>
</organism>
<name>A0AAN9TB17_9HEMI</name>
<dbReference type="InterPro" id="IPR042560">
    <property type="entry name" value="Exo84_C_2"/>
</dbReference>
<dbReference type="Gene3D" id="1.20.58.1210">
    <property type="entry name" value="Exo84p, N-terminal helical domain"/>
    <property type="match status" value="1"/>
</dbReference>
<dbReference type="GO" id="GO:0015031">
    <property type="term" value="P:protein transport"/>
    <property type="evidence" value="ECO:0007669"/>
    <property type="project" value="UniProtKB-KW"/>
</dbReference>
<dbReference type="InterPro" id="IPR011993">
    <property type="entry name" value="PH-like_dom_sf"/>
</dbReference>
<keyword evidence="12" id="KW-1185">Reference proteome</keyword>
<gene>
    <name evidence="11" type="ORF">V9T40_000368</name>
</gene>
<dbReference type="Pfam" id="PF08700">
    <property type="entry name" value="VPS51_Exo84_N"/>
    <property type="match status" value="1"/>
</dbReference>
<dbReference type="GO" id="GO:0000145">
    <property type="term" value="C:exocyst"/>
    <property type="evidence" value="ECO:0007669"/>
    <property type="project" value="InterPro"/>
</dbReference>
<dbReference type="InterPro" id="IPR032403">
    <property type="entry name" value="Exo84_C"/>
</dbReference>
<comment type="function">
    <text evidence="1">Component of the exocyst complex involved in the docking of exocytic vesicles with fusion sites on the plasma membrane.</text>
</comment>
<reference evidence="11 12" key="1">
    <citation type="submission" date="2024-03" db="EMBL/GenBank/DDBJ databases">
        <title>Adaptation during the transition from Ophiocordyceps entomopathogen to insect associate is accompanied by gene loss and intensified selection.</title>
        <authorList>
            <person name="Ward C.M."/>
            <person name="Onetto C.A."/>
            <person name="Borneman A.R."/>
        </authorList>
    </citation>
    <scope>NUCLEOTIDE SEQUENCE [LARGE SCALE GENOMIC DNA]</scope>
    <source>
        <strain evidence="11">AWRI1</strain>
        <tissue evidence="11">Single Adult Female</tissue>
    </source>
</reference>
<protein>
    <recommendedName>
        <fullName evidence="5">Exocyst complex component 8</fullName>
    </recommendedName>
</protein>
<accession>A0AAN9TB17</accession>
<dbReference type="SUPFAM" id="SSF74788">
    <property type="entry name" value="Cullin repeat-like"/>
    <property type="match status" value="1"/>
</dbReference>
<dbReference type="PANTHER" id="PTHR21426">
    <property type="entry name" value="EXOCYST COMPLEX COMPONENT 8"/>
    <property type="match status" value="1"/>
</dbReference>
<feature type="domain" description="PH" evidence="10">
    <location>
        <begin position="147"/>
        <end position="246"/>
    </location>
</feature>
<dbReference type="GO" id="GO:0006887">
    <property type="term" value="P:exocytosis"/>
    <property type="evidence" value="ECO:0007669"/>
    <property type="project" value="UniProtKB-KW"/>
</dbReference>